<gene>
    <name evidence="1" type="ORF">DKZ23_05085</name>
</gene>
<sequence length="138" mass="16405">MKKEIKIIRQILKDYARIKEDLELLNTRESLISNPTAEVTVNHSNLNHAENKFVHHADLSNRLYRIETAIDKIDNQRYQTILCEYIVNKKYKRQELCDLYKISLRNFNRLKNQALVEFAKNYDINLLSDETKNSLAHN</sequence>
<dbReference type="EMBL" id="QGHS01000050">
    <property type="protein sequence ID" value="PWT47051.1"/>
    <property type="molecule type" value="Genomic_DNA"/>
</dbReference>
<evidence type="ECO:0000313" key="2">
    <source>
        <dbReference type="Proteomes" id="UP000245866"/>
    </source>
</evidence>
<dbReference type="Proteomes" id="UP000245866">
    <property type="component" value="Unassembled WGS sequence"/>
</dbReference>
<organism evidence="1 2">
    <name type="scientific">Limosilactobacillus reuteri</name>
    <name type="common">Lactobacillus reuteri</name>
    <dbReference type="NCBI Taxonomy" id="1598"/>
    <lineage>
        <taxon>Bacteria</taxon>
        <taxon>Bacillati</taxon>
        <taxon>Bacillota</taxon>
        <taxon>Bacilli</taxon>
        <taxon>Lactobacillales</taxon>
        <taxon>Lactobacillaceae</taxon>
        <taxon>Limosilactobacillus</taxon>
    </lineage>
</organism>
<reference evidence="1 2" key="1">
    <citation type="journal article" date="2018" name="Front. Microbiol.">
        <title>Comparative Genomics of the Herbivore Gut Symbiont Lactobacillus reuteri Reveals Genetic Diversity and Lifestyle Adaptation.</title>
        <authorList>
            <person name="Zhao J."/>
        </authorList>
    </citation>
    <scope>NUCLEOTIDE SEQUENCE [LARGE SCALE GENOMIC DNA]</scope>
    <source>
        <strain evidence="1 2">LR12</strain>
    </source>
</reference>
<evidence type="ECO:0000313" key="1">
    <source>
        <dbReference type="EMBL" id="PWT47051.1"/>
    </source>
</evidence>
<dbReference type="AlphaFoldDB" id="A0A317GGA8"/>
<dbReference type="RefSeq" id="WP_134907373.1">
    <property type="nucleotide sequence ID" value="NZ_JAJAOX010000338.1"/>
</dbReference>
<proteinExistence type="predicted"/>
<name>A0A317GGA8_LIMRT</name>
<protein>
    <submittedName>
        <fullName evidence="1">Uncharacterized protein</fullName>
    </submittedName>
</protein>
<comment type="caution">
    <text evidence="1">The sequence shown here is derived from an EMBL/GenBank/DDBJ whole genome shotgun (WGS) entry which is preliminary data.</text>
</comment>
<accession>A0A317GGA8</accession>